<sequence length="135" mass="16280">MKINYLECPKKIPLIYSSEKNHFMMTESIEVRLSDGRLLLIPKGYTTRLFSKANPWKLNSPLSRRRVISKLIHKRLWTEKISEIEYFGSIYEAFVFSNTEYYKWKIGLIPRLKILHFLENLYYKHLSINSYIKTR</sequence>
<evidence type="ECO:0000313" key="1">
    <source>
        <dbReference type="EMBL" id="SNR16538.1"/>
    </source>
</evidence>
<keyword evidence="2" id="KW-1185">Reference proteome</keyword>
<reference evidence="1 2" key="1">
    <citation type="submission" date="2017-07" db="EMBL/GenBank/DDBJ databases">
        <authorList>
            <person name="Sun Z.S."/>
            <person name="Albrecht U."/>
            <person name="Echele G."/>
            <person name="Lee C.C."/>
        </authorList>
    </citation>
    <scope>NUCLEOTIDE SEQUENCE [LARGE SCALE GENOMIC DNA]</scope>
    <source>
        <strain evidence="2">type strain: KCTC 22618</strain>
    </source>
</reference>
<dbReference type="EMBL" id="LT899436">
    <property type="protein sequence ID" value="SNR16538.1"/>
    <property type="molecule type" value="Genomic_DNA"/>
</dbReference>
<accession>A0A238UD77</accession>
<evidence type="ECO:0000313" key="2">
    <source>
        <dbReference type="Proteomes" id="UP000215214"/>
    </source>
</evidence>
<gene>
    <name evidence="1" type="ORF">TJEJU_2867</name>
</gene>
<dbReference type="AlphaFoldDB" id="A0A238UD77"/>
<dbReference type="KEGG" id="tje:TJEJU_2867"/>
<name>A0A238UD77_9FLAO</name>
<protein>
    <submittedName>
        <fullName evidence="1">Uncharacterized protein</fullName>
    </submittedName>
</protein>
<proteinExistence type="predicted"/>
<dbReference type="Proteomes" id="UP000215214">
    <property type="component" value="Chromosome TJEJU"/>
</dbReference>
<organism evidence="1 2">
    <name type="scientific">Tenacibaculum jejuense</name>
    <dbReference type="NCBI Taxonomy" id="584609"/>
    <lineage>
        <taxon>Bacteria</taxon>
        <taxon>Pseudomonadati</taxon>
        <taxon>Bacteroidota</taxon>
        <taxon>Flavobacteriia</taxon>
        <taxon>Flavobacteriales</taxon>
        <taxon>Flavobacteriaceae</taxon>
        <taxon>Tenacibaculum</taxon>
    </lineage>
</organism>